<dbReference type="RefSeq" id="WP_379728080.1">
    <property type="nucleotide sequence ID" value="NZ_JBHRYJ010000003.1"/>
</dbReference>
<dbReference type="Proteomes" id="UP001595711">
    <property type="component" value="Unassembled WGS sequence"/>
</dbReference>
<organism evidence="1 2">
    <name type="scientific">Ferrovibrio xuzhouensis</name>
    <dbReference type="NCBI Taxonomy" id="1576914"/>
    <lineage>
        <taxon>Bacteria</taxon>
        <taxon>Pseudomonadati</taxon>
        <taxon>Pseudomonadota</taxon>
        <taxon>Alphaproteobacteria</taxon>
        <taxon>Rhodospirillales</taxon>
        <taxon>Rhodospirillaceae</taxon>
        <taxon>Ferrovibrio</taxon>
    </lineage>
</organism>
<dbReference type="Pfam" id="PF07310">
    <property type="entry name" value="PAS_5"/>
    <property type="match status" value="1"/>
</dbReference>
<name>A0ABV7VI47_9PROT</name>
<sequence length="191" mass="21787">MSVFTSLPKFSFDVADGDSGAIPDPRLRDLARYWFARCRDGLVPRRTDIDPLEFPPLLPNIILLDRIATPQGDRFRFRLAGTAVVDFAGQELTGRYLDEVLPPTYFEFVALTHHLAIQRQRPVYASSLYHDKGNFVNALTYRLVMPLRIKGDEPEQIMVCQFWQRRAETGPWRGDWHSVKPEITVIAGLGG</sequence>
<gene>
    <name evidence="1" type="ORF">ACFOOQ_14955</name>
</gene>
<dbReference type="InterPro" id="IPR009922">
    <property type="entry name" value="DUF1457"/>
</dbReference>
<protein>
    <submittedName>
        <fullName evidence="1">PAS domain-containing protein</fullName>
    </submittedName>
</protein>
<keyword evidence="2" id="KW-1185">Reference proteome</keyword>
<reference evidence="2" key="1">
    <citation type="journal article" date="2019" name="Int. J. Syst. Evol. Microbiol.">
        <title>The Global Catalogue of Microorganisms (GCM) 10K type strain sequencing project: providing services to taxonomists for standard genome sequencing and annotation.</title>
        <authorList>
            <consortium name="The Broad Institute Genomics Platform"/>
            <consortium name="The Broad Institute Genome Sequencing Center for Infectious Disease"/>
            <person name="Wu L."/>
            <person name="Ma J."/>
        </authorList>
    </citation>
    <scope>NUCLEOTIDE SEQUENCE [LARGE SCALE GENOMIC DNA]</scope>
    <source>
        <strain evidence="2">KCTC 42182</strain>
    </source>
</reference>
<evidence type="ECO:0000313" key="1">
    <source>
        <dbReference type="EMBL" id="MFC3676855.1"/>
    </source>
</evidence>
<accession>A0ABV7VI47</accession>
<dbReference type="EMBL" id="JBHRYJ010000003">
    <property type="protein sequence ID" value="MFC3676855.1"/>
    <property type="molecule type" value="Genomic_DNA"/>
</dbReference>
<proteinExistence type="predicted"/>
<evidence type="ECO:0000313" key="2">
    <source>
        <dbReference type="Proteomes" id="UP001595711"/>
    </source>
</evidence>
<comment type="caution">
    <text evidence="1">The sequence shown here is derived from an EMBL/GenBank/DDBJ whole genome shotgun (WGS) entry which is preliminary data.</text>
</comment>